<accession>A0AAD5R7E2</accession>
<evidence type="ECO:0000313" key="2">
    <source>
        <dbReference type="EMBL" id="KAJ1370847.1"/>
    </source>
</evidence>
<sequence length="137" mass="15631">MSKEKHHSRGKERSTGLPSENKLHKSKEHSKEKHKSKENSKDRSSSSSKKRSDSNSKTSHKAEVHSKQSRKSALGSEVNATSVAKENHKRSKSKEEKRSVDTPEKTAEITDNYEYVDDFEYEVRLQCHGQVHLVQSV</sequence>
<comment type="caution">
    <text evidence="2">The sequence shown here is derived from an EMBL/GenBank/DDBJ whole genome shotgun (WGS) entry which is preliminary data.</text>
</comment>
<gene>
    <name evidence="2" type="ORF">KIN20_032661</name>
</gene>
<dbReference type="AlphaFoldDB" id="A0AAD5R7E2"/>
<organism evidence="2 3">
    <name type="scientific">Parelaphostrongylus tenuis</name>
    <name type="common">Meningeal worm</name>
    <dbReference type="NCBI Taxonomy" id="148309"/>
    <lineage>
        <taxon>Eukaryota</taxon>
        <taxon>Metazoa</taxon>
        <taxon>Ecdysozoa</taxon>
        <taxon>Nematoda</taxon>
        <taxon>Chromadorea</taxon>
        <taxon>Rhabditida</taxon>
        <taxon>Rhabditina</taxon>
        <taxon>Rhabditomorpha</taxon>
        <taxon>Strongyloidea</taxon>
        <taxon>Metastrongylidae</taxon>
        <taxon>Parelaphostrongylus</taxon>
    </lineage>
</organism>
<keyword evidence="3" id="KW-1185">Reference proteome</keyword>
<dbReference type="Proteomes" id="UP001196413">
    <property type="component" value="Unassembled WGS sequence"/>
</dbReference>
<feature type="compositionally biased region" description="Basic residues" evidence="1">
    <location>
        <begin position="1"/>
        <end position="10"/>
    </location>
</feature>
<protein>
    <submittedName>
        <fullName evidence="2">Uncharacterized protein</fullName>
    </submittedName>
</protein>
<feature type="compositionally biased region" description="Basic and acidic residues" evidence="1">
    <location>
        <begin position="93"/>
        <end position="108"/>
    </location>
</feature>
<reference evidence="2" key="1">
    <citation type="submission" date="2021-06" db="EMBL/GenBank/DDBJ databases">
        <title>Parelaphostrongylus tenuis whole genome reference sequence.</title>
        <authorList>
            <person name="Garwood T.J."/>
            <person name="Larsen P.A."/>
            <person name="Fountain-Jones N.M."/>
            <person name="Garbe J.R."/>
            <person name="Macchietto M.G."/>
            <person name="Kania S.A."/>
            <person name="Gerhold R.W."/>
            <person name="Richards J.E."/>
            <person name="Wolf T.M."/>
        </authorList>
    </citation>
    <scope>NUCLEOTIDE SEQUENCE</scope>
    <source>
        <strain evidence="2">MNPRO001-30</strain>
        <tissue evidence="2">Meninges</tissue>
    </source>
</reference>
<evidence type="ECO:0000256" key="1">
    <source>
        <dbReference type="SAM" id="MobiDB-lite"/>
    </source>
</evidence>
<feature type="compositionally biased region" description="Basic and acidic residues" evidence="1">
    <location>
        <begin position="29"/>
        <end position="66"/>
    </location>
</feature>
<proteinExistence type="predicted"/>
<name>A0AAD5R7E2_PARTN</name>
<feature type="region of interest" description="Disordered" evidence="1">
    <location>
        <begin position="1"/>
        <end position="109"/>
    </location>
</feature>
<dbReference type="EMBL" id="JAHQIW010006866">
    <property type="protein sequence ID" value="KAJ1370847.1"/>
    <property type="molecule type" value="Genomic_DNA"/>
</dbReference>
<evidence type="ECO:0000313" key="3">
    <source>
        <dbReference type="Proteomes" id="UP001196413"/>
    </source>
</evidence>